<dbReference type="AlphaFoldDB" id="V4MFR8"/>
<proteinExistence type="predicted"/>
<gene>
    <name evidence="1" type="ORF">EUTSA_v10027199mg</name>
</gene>
<protein>
    <submittedName>
        <fullName evidence="1">Uncharacterized protein</fullName>
    </submittedName>
</protein>
<keyword evidence="2" id="KW-1185">Reference proteome</keyword>
<accession>V4MFR8</accession>
<evidence type="ECO:0000313" key="1">
    <source>
        <dbReference type="EMBL" id="ESQ55344.1"/>
    </source>
</evidence>
<dbReference type="InterPro" id="IPR045012">
    <property type="entry name" value="NLP"/>
</dbReference>
<dbReference type="Proteomes" id="UP000030689">
    <property type="component" value="Unassembled WGS sequence"/>
</dbReference>
<feature type="non-terminal residue" evidence="1">
    <location>
        <position position="1"/>
    </location>
</feature>
<dbReference type="OrthoDB" id="6270329at2759"/>
<dbReference type="PANTHER" id="PTHR32002">
    <property type="entry name" value="PROTEIN NLP8"/>
    <property type="match status" value="1"/>
</dbReference>
<dbReference type="EMBL" id="KI517384">
    <property type="protein sequence ID" value="ESQ55344.1"/>
    <property type="molecule type" value="Genomic_DNA"/>
</dbReference>
<dbReference type="GO" id="GO:0003700">
    <property type="term" value="F:DNA-binding transcription factor activity"/>
    <property type="evidence" value="ECO:0007669"/>
    <property type="project" value="InterPro"/>
</dbReference>
<name>V4MFR8_EUTSA</name>
<dbReference type="KEGG" id="eus:EUTSA_v10027199mg"/>
<dbReference type="PANTHER" id="PTHR32002:SF46">
    <property type="entry name" value="PROTEIN NLP2"/>
    <property type="match status" value="1"/>
</dbReference>
<organism evidence="1 2">
    <name type="scientific">Eutrema salsugineum</name>
    <name type="common">Saltwater cress</name>
    <name type="synonym">Sisymbrium salsugineum</name>
    <dbReference type="NCBI Taxonomy" id="72664"/>
    <lineage>
        <taxon>Eukaryota</taxon>
        <taxon>Viridiplantae</taxon>
        <taxon>Streptophyta</taxon>
        <taxon>Embryophyta</taxon>
        <taxon>Tracheophyta</taxon>
        <taxon>Spermatophyta</taxon>
        <taxon>Magnoliopsida</taxon>
        <taxon>eudicotyledons</taxon>
        <taxon>Gunneridae</taxon>
        <taxon>Pentapetalae</taxon>
        <taxon>rosids</taxon>
        <taxon>malvids</taxon>
        <taxon>Brassicales</taxon>
        <taxon>Brassicaceae</taxon>
        <taxon>Eutremeae</taxon>
        <taxon>Eutrema</taxon>
    </lineage>
</organism>
<sequence length="87" mass="9555">LPVFERGSGTCLGVVEIVTTTQKMNYRPELENICKALEAVNLRISTNLKSPSREFLQVYNHFYHAALPKVSDFLTSVGLGVDIIGSG</sequence>
<dbReference type="Gramene" id="ESQ55344">
    <property type="protein sequence ID" value="ESQ55344"/>
    <property type="gene ID" value="EUTSA_v10027199mg"/>
</dbReference>
<reference evidence="1 2" key="1">
    <citation type="journal article" date="2013" name="Front. Plant Sci.">
        <title>The Reference Genome of the Halophytic Plant Eutrema salsugineum.</title>
        <authorList>
            <person name="Yang R."/>
            <person name="Jarvis D.E."/>
            <person name="Chen H."/>
            <person name="Beilstein M.A."/>
            <person name="Grimwood J."/>
            <person name="Jenkins J."/>
            <person name="Shu S."/>
            <person name="Prochnik S."/>
            <person name="Xin M."/>
            <person name="Ma C."/>
            <person name="Schmutz J."/>
            <person name="Wing R.A."/>
            <person name="Mitchell-Olds T."/>
            <person name="Schumaker K.S."/>
            <person name="Wang X."/>
        </authorList>
    </citation>
    <scope>NUCLEOTIDE SEQUENCE [LARGE SCALE GENOMIC DNA]</scope>
</reference>
<dbReference type="STRING" id="72664.V4MFR8"/>
<dbReference type="eggNOG" id="ENOG502QQ6H">
    <property type="taxonomic scope" value="Eukaryota"/>
</dbReference>
<evidence type="ECO:0000313" key="2">
    <source>
        <dbReference type="Proteomes" id="UP000030689"/>
    </source>
</evidence>